<dbReference type="NCBIfam" id="NF011071">
    <property type="entry name" value="PRK14501.1"/>
    <property type="match status" value="1"/>
</dbReference>
<dbReference type="Gene3D" id="3.30.70.1020">
    <property type="entry name" value="Trehalose-6-phosphate phosphatase related protein, domain 2"/>
    <property type="match status" value="1"/>
</dbReference>
<dbReference type="Pfam" id="PF00982">
    <property type="entry name" value="Glyco_transf_20"/>
    <property type="match status" value="1"/>
</dbReference>
<dbReference type="Proteomes" id="UP000019141">
    <property type="component" value="Unassembled WGS sequence"/>
</dbReference>
<dbReference type="Pfam" id="PF02358">
    <property type="entry name" value="Trehalose_PPase"/>
    <property type="match status" value="1"/>
</dbReference>
<evidence type="ECO:0000313" key="4">
    <source>
        <dbReference type="Proteomes" id="UP000019141"/>
    </source>
</evidence>
<comment type="similarity">
    <text evidence="1">In the C-terminal section; belongs to the trehalose phosphatase family.</text>
</comment>
<dbReference type="Gene3D" id="3.40.50.1000">
    <property type="entry name" value="HAD superfamily/HAD-like"/>
    <property type="match status" value="1"/>
</dbReference>
<accession>W4LRD6</accession>
<dbReference type="PANTHER" id="PTHR10788:SF106">
    <property type="entry name" value="BCDNA.GH08860"/>
    <property type="match status" value="1"/>
</dbReference>
<dbReference type="InterPro" id="IPR036412">
    <property type="entry name" value="HAD-like_sf"/>
</dbReference>
<keyword evidence="4" id="KW-1185">Reference proteome</keyword>
<dbReference type="GO" id="GO:0005992">
    <property type="term" value="P:trehalose biosynthetic process"/>
    <property type="evidence" value="ECO:0007669"/>
    <property type="project" value="InterPro"/>
</dbReference>
<dbReference type="InterPro" id="IPR006379">
    <property type="entry name" value="HAD-SF_hydro_IIB"/>
</dbReference>
<dbReference type="NCBIfam" id="TIGR00685">
    <property type="entry name" value="T6PP"/>
    <property type="match status" value="1"/>
</dbReference>
<organism evidence="3 4">
    <name type="scientific">Entotheonella factor</name>
    <dbReference type="NCBI Taxonomy" id="1429438"/>
    <lineage>
        <taxon>Bacteria</taxon>
        <taxon>Pseudomonadati</taxon>
        <taxon>Nitrospinota/Tectimicrobiota group</taxon>
        <taxon>Candidatus Tectimicrobiota</taxon>
        <taxon>Candidatus Entotheonellia</taxon>
        <taxon>Candidatus Entotheonellales</taxon>
        <taxon>Candidatus Entotheonellaceae</taxon>
        <taxon>Candidatus Entotheonella</taxon>
    </lineage>
</organism>
<dbReference type="EMBL" id="AZHW01000328">
    <property type="protein sequence ID" value="ETX00548.1"/>
    <property type="molecule type" value="Genomic_DNA"/>
</dbReference>
<evidence type="ECO:0000256" key="2">
    <source>
        <dbReference type="ARBA" id="ARBA00008799"/>
    </source>
</evidence>
<dbReference type="InterPro" id="IPR023214">
    <property type="entry name" value="HAD_sf"/>
</dbReference>
<dbReference type="SUPFAM" id="SSF53756">
    <property type="entry name" value="UDP-Glycosyltransferase/glycogen phosphorylase"/>
    <property type="match status" value="1"/>
</dbReference>
<proteinExistence type="inferred from homology"/>
<dbReference type="AlphaFoldDB" id="W4LRD6"/>
<dbReference type="PANTHER" id="PTHR10788">
    <property type="entry name" value="TREHALOSE-6-PHOSPHATE SYNTHASE"/>
    <property type="match status" value="1"/>
</dbReference>
<dbReference type="InterPro" id="IPR003337">
    <property type="entry name" value="Trehalose_PPase"/>
</dbReference>
<dbReference type="NCBIfam" id="TIGR01484">
    <property type="entry name" value="HAD-SF-IIB"/>
    <property type="match status" value="1"/>
</dbReference>
<dbReference type="CDD" id="cd03788">
    <property type="entry name" value="GT20_TPS"/>
    <property type="match status" value="1"/>
</dbReference>
<dbReference type="HOGENOM" id="CLU_002351_3_3_7"/>
<dbReference type="Gene3D" id="3.40.50.2000">
    <property type="entry name" value="Glycogen Phosphorylase B"/>
    <property type="match status" value="2"/>
</dbReference>
<gene>
    <name evidence="3" type="ORF">ETSY1_10895</name>
</gene>
<comment type="caution">
    <text evidence="3">The sequence shown here is derived from an EMBL/GenBank/DDBJ whole genome shotgun (WGS) entry which is preliminary data.</text>
</comment>
<dbReference type="GO" id="GO:0005829">
    <property type="term" value="C:cytosol"/>
    <property type="evidence" value="ECO:0007669"/>
    <property type="project" value="TreeGrafter"/>
</dbReference>
<evidence type="ECO:0000256" key="1">
    <source>
        <dbReference type="ARBA" id="ARBA00006330"/>
    </source>
</evidence>
<comment type="similarity">
    <text evidence="2">Belongs to the glycosyltransferase 20 family.</text>
</comment>
<protein>
    <submittedName>
        <fullName evidence="3">Uncharacterized protein</fullName>
    </submittedName>
</protein>
<name>W4LRD6_ENTF1</name>
<dbReference type="GO" id="GO:0003825">
    <property type="term" value="F:alpha,alpha-trehalose-phosphate synthase (UDP-forming) activity"/>
    <property type="evidence" value="ECO:0007669"/>
    <property type="project" value="TreeGrafter"/>
</dbReference>
<reference evidence="3 4" key="1">
    <citation type="journal article" date="2014" name="Nature">
        <title>An environmental bacterial taxon with a large and distinct metabolic repertoire.</title>
        <authorList>
            <person name="Wilson M.C."/>
            <person name="Mori T."/>
            <person name="Ruckert C."/>
            <person name="Uria A.R."/>
            <person name="Helf M.J."/>
            <person name="Takada K."/>
            <person name="Gernert C."/>
            <person name="Steffens U.A."/>
            <person name="Heycke N."/>
            <person name="Schmitt S."/>
            <person name="Rinke C."/>
            <person name="Helfrich E.J."/>
            <person name="Brachmann A.O."/>
            <person name="Gurgui C."/>
            <person name="Wakimoto T."/>
            <person name="Kracht M."/>
            <person name="Crusemann M."/>
            <person name="Hentschel U."/>
            <person name="Abe I."/>
            <person name="Matsunaga S."/>
            <person name="Kalinowski J."/>
            <person name="Takeyama H."/>
            <person name="Piel J."/>
        </authorList>
    </citation>
    <scope>NUCLEOTIDE SEQUENCE [LARGE SCALE GENOMIC DNA]</scope>
    <source>
        <strain evidence="4">TSY1</strain>
    </source>
</reference>
<evidence type="ECO:0000313" key="3">
    <source>
        <dbReference type="EMBL" id="ETX00548.1"/>
    </source>
</evidence>
<dbReference type="CDD" id="cd01627">
    <property type="entry name" value="HAD_TPP"/>
    <property type="match status" value="1"/>
</dbReference>
<dbReference type="InterPro" id="IPR001830">
    <property type="entry name" value="Glyco_trans_20"/>
</dbReference>
<sequence length="734" mass="82722">MPQGAGNAETSKLCIVSNRLPITIRHNEMGDLAIERSSGGLATALANTHDTYDSVWIGWPGGSFDDPATQQRVTEVLRQEHRSVPIFLKDCDIERFYHGFSNSALWPLFHYFETVFNYDEEAWESYVQVNRLFCEAVLREVRSDALIWVHDYHLFLLPSMLRESLPEARIGFFLHIPFPSSEMFRVLPCREALLRGLLGADLVGFQTFSYLQNFLWSVYRVLGLDAETGYLPYGGRQVKFGVHPIGIKPEQFLHAIHHDAQTANELERLDMSIGSRKLILGMDRMDYSKGIPARLRAYKRFLDAHEEWHEHVTLIQVAVPSREQVMAYQNLKRQVEELVGEINGVYGTTTWTPVQYVHRNLPFSQICALLRRADVALVTPLRDGMNLVAKEYAACQENRSGALIIGEFAGASAELGEAFFVNPYDVEGVAERIHEVLSLPEDILGERMATLHKRVCTHTVDRWASKFLSTLKSVQFAPRTRPLAGLDRQRLLSAAARAGRRVLLLDYDGTLAPLVPLRHRAAPSSEVLSLLQQLQQDSRNILAVVSGRDRLTLQRWLGACGCILAAEHGAWFNTDGTWTLTHELSDDWKGTIRPILERVVDQTPGSLLEEKDYSLVWHYRMTDPEFGLWQARELCSQLQGMLAGSELQAQNGNKVVEVKWSKIHKGMAASHIIEQAQPVDFILALGDDHTDEDMFAAIPADQWTVKVGMGISSARFSLPNSADVQQLLQELAGT</sequence>
<dbReference type="SUPFAM" id="SSF56784">
    <property type="entry name" value="HAD-like"/>
    <property type="match status" value="1"/>
</dbReference>
<dbReference type="GO" id="GO:0004805">
    <property type="term" value="F:trehalose-phosphatase activity"/>
    <property type="evidence" value="ECO:0007669"/>
    <property type="project" value="TreeGrafter"/>
</dbReference>
<dbReference type="PATRIC" id="fig|1429438.4.peg.2216"/>